<comment type="pathway">
    <text evidence="2">Lipid metabolism.</text>
</comment>
<reference evidence="12" key="1">
    <citation type="journal article" date="2023" name="IMA Fungus">
        <title>Comparative genomic study of the Penicillium genus elucidates a diverse pangenome and 15 lateral gene transfer events.</title>
        <authorList>
            <person name="Petersen C."/>
            <person name="Sorensen T."/>
            <person name="Nielsen M.R."/>
            <person name="Sondergaard T.E."/>
            <person name="Sorensen J.L."/>
            <person name="Fitzpatrick D.A."/>
            <person name="Frisvad J.C."/>
            <person name="Nielsen K.L."/>
        </authorList>
    </citation>
    <scope>NUCLEOTIDE SEQUENCE</scope>
    <source>
        <strain evidence="12">IBT 15450</strain>
    </source>
</reference>
<dbReference type="EMBL" id="JAQJZL010000002">
    <property type="protein sequence ID" value="KAJ6052507.1"/>
    <property type="molecule type" value="Genomic_DNA"/>
</dbReference>
<dbReference type="NCBIfam" id="TIGR00163">
    <property type="entry name" value="PS_decarb"/>
    <property type="match status" value="1"/>
</dbReference>
<reference evidence="12" key="2">
    <citation type="submission" date="2023-01" db="EMBL/GenBank/DDBJ databases">
        <authorList>
            <person name="Petersen C."/>
        </authorList>
    </citation>
    <scope>NUCLEOTIDE SEQUENCE</scope>
    <source>
        <strain evidence="12">IBT 15450</strain>
    </source>
</reference>
<keyword evidence="5" id="KW-0210">Decarboxylase</keyword>
<evidence type="ECO:0000256" key="2">
    <source>
        <dbReference type="ARBA" id="ARBA00005189"/>
    </source>
</evidence>
<dbReference type="AlphaFoldDB" id="A0AAD6IL23"/>
<evidence type="ECO:0000256" key="10">
    <source>
        <dbReference type="ARBA" id="ARBA00023317"/>
    </source>
</evidence>
<proteinExistence type="predicted"/>
<evidence type="ECO:0000256" key="9">
    <source>
        <dbReference type="ARBA" id="ARBA00023264"/>
    </source>
</evidence>
<evidence type="ECO:0000256" key="11">
    <source>
        <dbReference type="ARBA" id="ARBA00024326"/>
    </source>
</evidence>
<comment type="pathway">
    <text evidence="11">Phospholipid metabolism; phosphatidylethanolamine biosynthesis.</text>
</comment>
<evidence type="ECO:0000256" key="5">
    <source>
        <dbReference type="ARBA" id="ARBA00022793"/>
    </source>
</evidence>
<protein>
    <recommendedName>
        <fullName evidence="3">phosphatidylserine decarboxylase</fullName>
        <ecNumber evidence="3">4.1.1.65</ecNumber>
    </recommendedName>
</protein>
<comment type="cofactor">
    <cofactor evidence="1">
        <name>pyruvate</name>
        <dbReference type="ChEBI" id="CHEBI:15361"/>
    </cofactor>
</comment>
<keyword evidence="4" id="KW-0444">Lipid biosynthesis</keyword>
<name>A0AAD6IL23_PENCN</name>
<evidence type="ECO:0000256" key="1">
    <source>
        <dbReference type="ARBA" id="ARBA00001928"/>
    </source>
</evidence>
<gene>
    <name evidence="12" type="ORF">N7460_003041</name>
</gene>
<keyword evidence="6" id="KW-0443">Lipid metabolism</keyword>
<evidence type="ECO:0000256" key="6">
    <source>
        <dbReference type="ARBA" id="ARBA00023098"/>
    </source>
</evidence>
<dbReference type="Proteomes" id="UP001219568">
    <property type="component" value="Unassembled WGS sequence"/>
</dbReference>
<dbReference type="PANTHER" id="PTHR10067:SF11">
    <property type="entry name" value="PHOSPHATIDYLSERINE DECARBOXYLASE"/>
    <property type="match status" value="1"/>
</dbReference>
<dbReference type="InterPro" id="IPR033177">
    <property type="entry name" value="PSD-B"/>
</dbReference>
<sequence>MLDIVGQIHRLLDAILCFLNLLQRREIGWLTVDRKSGTYKREQQPIWKKIKLLLLFNPVTEWIDRTRLLRFWTHEESISAGRREGELKSHRQIKGFIDFYGIDMSQFEPSDPENYITFEDFFVRKHSPNARPIYAANDPTKAVVVADCRVVVYRTVDETKALWVKGSEFTVANLIKDDQLAVTWENGAVASFRLSPQDYHRYHSPVEGNVKWHKHISGDYFQVDPVALHSSVNILTENARSCVCIESECFGDVLFVAIGATDVGTVEIHDEIEKPGHHVRKGDEIGLFQFGGSSILVLFQPGRIQFDNDLESLSRQEIMTDVEVGMSLGKACKTSGPTPRKG</sequence>
<dbReference type="EC" id="4.1.1.65" evidence="3"/>
<keyword evidence="10" id="KW-0670">Pyruvate</keyword>
<dbReference type="GO" id="GO:0004609">
    <property type="term" value="F:phosphatidylserine decarboxylase activity"/>
    <property type="evidence" value="ECO:0007669"/>
    <property type="project" value="UniProtKB-EC"/>
</dbReference>
<dbReference type="PANTHER" id="PTHR10067">
    <property type="entry name" value="PHOSPHATIDYLSERINE DECARBOXYLASE"/>
    <property type="match status" value="1"/>
</dbReference>
<keyword evidence="8" id="KW-0456">Lyase</keyword>
<evidence type="ECO:0000313" key="12">
    <source>
        <dbReference type="EMBL" id="KAJ6052507.1"/>
    </source>
</evidence>
<keyword evidence="13" id="KW-1185">Reference proteome</keyword>
<dbReference type="InterPro" id="IPR003817">
    <property type="entry name" value="PS_Dcarbxylase"/>
</dbReference>
<comment type="caution">
    <text evidence="12">The sequence shown here is derived from an EMBL/GenBank/DDBJ whole genome shotgun (WGS) entry which is preliminary data.</text>
</comment>
<evidence type="ECO:0000256" key="8">
    <source>
        <dbReference type="ARBA" id="ARBA00023239"/>
    </source>
</evidence>
<organism evidence="12 13">
    <name type="scientific">Penicillium canescens</name>
    <dbReference type="NCBI Taxonomy" id="5083"/>
    <lineage>
        <taxon>Eukaryota</taxon>
        <taxon>Fungi</taxon>
        <taxon>Dikarya</taxon>
        <taxon>Ascomycota</taxon>
        <taxon>Pezizomycotina</taxon>
        <taxon>Eurotiomycetes</taxon>
        <taxon>Eurotiomycetidae</taxon>
        <taxon>Eurotiales</taxon>
        <taxon>Aspergillaceae</taxon>
        <taxon>Penicillium</taxon>
    </lineage>
</organism>
<dbReference type="GO" id="GO:0046474">
    <property type="term" value="P:glycerophospholipid biosynthetic process"/>
    <property type="evidence" value="ECO:0007669"/>
    <property type="project" value="UniProtKB-ARBA"/>
</dbReference>
<accession>A0AAD6IL23</accession>
<evidence type="ECO:0000256" key="3">
    <source>
        <dbReference type="ARBA" id="ARBA00012243"/>
    </source>
</evidence>
<evidence type="ECO:0000313" key="13">
    <source>
        <dbReference type="Proteomes" id="UP001219568"/>
    </source>
</evidence>
<keyword evidence="9" id="KW-1208">Phospholipid metabolism</keyword>
<dbReference type="Pfam" id="PF02666">
    <property type="entry name" value="PS_Dcarbxylase"/>
    <property type="match status" value="1"/>
</dbReference>
<keyword evidence="7" id="KW-0594">Phospholipid biosynthesis</keyword>
<evidence type="ECO:0000256" key="4">
    <source>
        <dbReference type="ARBA" id="ARBA00022516"/>
    </source>
</evidence>
<evidence type="ECO:0000256" key="7">
    <source>
        <dbReference type="ARBA" id="ARBA00023209"/>
    </source>
</evidence>